<dbReference type="Proteomes" id="UP000198814">
    <property type="component" value="Unassembled WGS sequence"/>
</dbReference>
<organism evidence="1 2">
    <name type="scientific">Nitrosomonas oligotropha</name>
    <dbReference type="NCBI Taxonomy" id="42354"/>
    <lineage>
        <taxon>Bacteria</taxon>
        <taxon>Pseudomonadati</taxon>
        <taxon>Pseudomonadota</taxon>
        <taxon>Betaproteobacteria</taxon>
        <taxon>Nitrosomonadales</taxon>
        <taxon>Nitrosomonadaceae</taxon>
        <taxon>Nitrosomonas</taxon>
    </lineage>
</organism>
<evidence type="ECO:0000313" key="1">
    <source>
        <dbReference type="EMBL" id="SEO49061.1"/>
    </source>
</evidence>
<sequence>MLFLGLIDDLLIQNRFGIECIQTTAIFPRDTAQFGLIETHTG</sequence>
<gene>
    <name evidence="1" type="ORF">SAMN05216333_1113</name>
</gene>
<evidence type="ECO:0000313" key="2">
    <source>
        <dbReference type="Proteomes" id="UP000198814"/>
    </source>
</evidence>
<keyword evidence="2" id="KW-1185">Reference proteome</keyword>
<dbReference type="AlphaFoldDB" id="A0A1H8Q521"/>
<protein>
    <submittedName>
        <fullName evidence="1">Uncharacterized protein</fullName>
    </submittedName>
</protein>
<name>A0A1H8Q521_9PROT</name>
<proteinExistence type="predicted"/>
<reference evidence="2" key="1">
    <citation type="submission" date="2016-10" db="EMBL/GenBank/DDBJ databases">
        <authorList>
            <person name="Varghese N."/>
            <person name="Submissions S."/>
        </authorList>
    </citation>
    <scope>NUCLEOTIDE SEQUENCE [LARGE SCALE GENOMIC DNA]</scope>
    <source>
        <strain evidence="2">Nm76</strain>
    </source>
</reference>
<accession>A0A1H8Q521</accession>
<dbReference type="EMBL" id="FODO01000011">
    <property type="protein sequence ID" value="SEO49061.1"/>
    <property type="molecule type" value="Genomic_DNA"/>
</dbReference>